<dbReference type="RefSeq" id="XP_009836232.1">
    <property type="nucleotide sequence ID" value="XM_009837930.1"/>
</dbReference>
<sequence>MRPTGNLVMDVIQGTLNHMLNDRLRGMAPVIYFTGLSVATPLSAFVNTVTKEAADIAWLDSTCTNHMDELHEATDQVHREVGATSA</sequence>
<protein>
    <submittedName>
        <fullName evidence="1">Uncharacterized protein</fullName>
    </submittedName>
</protein>
<proteinExistence type="predicted"/>
<accession>W4G4D2</accession>
<name>W4G4D2_APHAT</name>
<dbReference type="VEuPathDB" id="FungiDB:H257_11091"/>
<organism evidence="1">
    <name type="scientific">Aphanomyces astaci</name>
    <name type="common">Crayfish plague agent</name>
    <dbReference type="NCBI Taxonomy" id="112090"/>
    <lineage>
        <taxon>Eukaryota</taxon>
        <taxon>Sar</taxon>
        <taxon>Stramenopiles</taxon>
        <taxon>Oomycota</taxon>
        <taxon>Saprolegniomycetes</taxon>
        <taxon>Saprolegniales</taxon>
        <taxon>Verrucalvaceae</taxon>
        <taxon>Aphanomyces</taxon>
    </lineage>
</organism>
<gene>
    <name evidence="1" type="ORF">H257_11091</name>
</gene>
<reference evidence="1" key="1">
    <citation type="submission" date="2013-12" db="EMBL/GenBank/DDBJ databases">
        <title>The Genome Sequence of Aphanomyces astaci APO3.</title>
        <authorList>
            <consortium name="The Broad Institute Genomics Platform"/>
            <person name="Russ C."/>
            <person name="Tyler B."/>
            <person name="van West P."/>
            <person name="Dieguez-Uribeondo J."/>
            <person name="Young S.K."/>
            <person name="Zeng Q."/>
            <person name="Gargeya S."/>
            <person name="Fitzgerald M."/>
            <person name="Abouelleil A."/>
            <person name="Alvarado L."/>
            <person name="Chapman S.B."/>
            <person name="Gainer-Dewar J."/>
            <person name="Goldberg J."/>
            <person name="Griggs A."/>
            <person name="Gujja S."/>
            <person name="Hansen M."/>
            <person name="Howarth C."/>
            <person name="Imamovic A."/>
            <person name="Ireland A."/>
            <person name="Larimer J."/>
            <person name="McCowan C."/>
            <person name="Murphy C."/>
            <person name="Pearson M."/>
            <person name="Poon T.W."/>
            <person name="Priest M."/>
            <person name="Roberts A."/>
            <person name="Saif S."/>
            <person name="Shea T."/>
            <person name="Sykes S."/>
            <person name="Wortman J."/>
            <person name="Nusbaum C."/>
            <person name="Birren B."/>
        </authorList>
    </citation>
    <scope>NUCLEOTIDE SEQUENCE [LARGE SCALE GENOMIC DNA]</scope>
    <source>
        <strain evidence="1">APO3</strain>
    </source>
</reference>
<dbReference type="GeneID" id="20813087"/>
<dbReference type="AlphaFoldDB" id="W4G4D2"/>
<dbReference type="EMBL" id="KI913145">
    <property type="protein sequence ID" value="ETV74126.1"/>
    <property type="molecule type" value="Genomic_DNA"/>
</dbReference>
<evidence type="ECO:0000313" key="1">
    <source>
        <dbReference type="EMBL" id="ETV74126.1"/>
    </source>
</evidence>